<dbReference type="Proteomes" id="UP001215231">
    <property type="component" value="Chromosome"/>
</dbReference>
<dbReference type="InterPro" id="IPR040519">
    <property type="entry name" value="LepB_N"/>
</dbReference>
<evidence type="ECO:0000259" key="1">
    <source>
        <dbReference type="Pfam" id="PF18640"/>
    </source>
</evidence>
<protein>
    <recommendedName>
        <fullName evidence="1">LepB N-terminal domain-containing protein</fullName>
    </recommendedName>
</protein>
<name>A0ABY7VJZ5_9GAMM</name>
<keyword evidence="3" id="KW-1185">Reference proteome</keyword>
<proteinExistence type="predicted"/>
<feature type="domain" description="LepB N-terminal" evidence="1">
    <location>
        <begin position="135"/>
        <end position="229"/>
    </location>
</feature>
<organism evidence="2 3">
    <name type="scientific">Thalassomonas haliotis</name>
    <dbReference type="NCBI Taxonomy" id="485448"/>
    <lineage>
        <taxon>Bacteria</taxon>
        <taxon>Pseudomonadati</taxon>
        <taxon>Pseudomonadota</taxon>
        <taxon>Gammaproteobacteria</taxon>
        <taxon>Alteromonadales</taxon>
        <taxon>Colwelliaceae</taxon>
        <taxon>Thalassomonas</taxon>
    </lineage>
</organism>
<reference evidence="2 3" key="1">
    <citation type="journal article" date="2022" name="Mar. Drugs">
        <title>Bioassay-Guided Fractionation Leads to the Detection of Cholic Acid Generated by the Rare Thalassomonas sp.</title>
        <authorList>
            <person name="Pheiffer F."/>
            <person name="Schneider Y.K."/>
            <person name="Hansen E.H."/>
            <person name="Andersen J.H."/>
            <person name="Isaksson J."/>
            <person name="Busche T."/>
            <person name="R C."/>
            <person name="Kalinowski J."/>
            <person name="Zyl L.V."/>
            <person name="Trindade M."/>
        </authorList>
    </citation>
    <scope>NUCLEOTIDE SEQUENCE [LARGE SCALE GENOMIC DNA]</scope>
    <source>
        <strain evidence="2 3">A5K-61T</strain>
    </source>
</reference>
<dbReference type="RefSeq" id="WP_274054146.1">
    <property type="nucleotide sequence ID" value="NZ_CP059693.1"/>
</dbReference>
<accession>A0ABY7VJZ5</accession>
<evidence type="ECO:0000313" key="3">
    <source>
        <dbReference type="Proteomes" id="UP001215231"/>
    </source>
</evidence>
<dbReference type="Pfam" id="PF18640">
    <property type="entry name" value="LepB_N"/>
    <property type="match status" value="1"/>
</dbReference>
<evidence type="ECO:0000313" key="2">
    <source>
        <dbReference type="EMBL" id="WDE13717.1"/>
    </source>
</evidence>
<gene>
    <name evidence="2" type="ORF">H3N35_09935</name>
</gene>
<sequence length="407" mass="45983">MGFENKGWKKKGEKQGGARGAGELGGVYINEATGKEALIKKDSESVNFDIAEYMCSKVFEAVAPGSGAKVEFIVPDGEVAKKDNIYVISEFFADYNDMYKDMDKKLHSDAASKIARKDGRPMFMGTREWLNNTLTKAFRVRNYRDFDKIAPLSLLVGDFDIHPGNIGVVGDEDKGEGLKLVRIDFGWGFANLEGDVHPHNRSKHLPGAGPTNHYLEFPELEKTNEFFFQGLYRAGTVDLTQVLSDAFDTVVTFYHDVRKDKDGNVIPFRVDDKNNADEIVLNWGRHAFKQSKETFKGKKNADIKKDVLGMMKFRQRSLLIYALQIKLGQLIDTKGGYINTAAAEIDLYARDPLLREAMIEMERNKEHRKVRFQRKAVKESVLLTVINKALKNTKNLPASDYGEESKF</sequence>
<dbReference type="EMBL" id="CP059693">
    <property type="protein sequence ID" value="WDE13717.1"/>
    <property type="molecule type" value="Genomic_DNA"/>
</dbReference>